<evidence type="ECO:0000259" key="1">
    <source>
        <dbReference type="Pfam" id="PF02780"/>
    </source>
</evidence>
<comment type="caution">
    <text evidence="2">The sequence shown here is derived from an EMBL/GenBank/DDBJ whole genome shotgun (WGS) entry which is preliminary data.</text>
</comment>
<keyword evidence="2" id="KW-0808">Transferase</keyword>
<dbReference type="InterPro" id="IPR009014">
    <property type="entry name" value="Transketo_C/PFOR_II"/>
</dbReference>
<dbReference type="AlphaFoldDB" id="A0A0J9E930"/>
<evidence type="ECO:0000313" key="3">
    <source>
        <dbReference type="Proteomes" id="UP000037178"/>
    </source>
</evidence>
<sequence>MAAEGIEARVVDMTSLKPIDAGLILESAAKTGAIVTAENHSIIGGLGSAVAEVLMDEGIGLPFKRVGIQDRFCEGGTTPYLMHKFGLDAPAIADAARGVIEKKK</sequence>
<dbReference type="Gene3D" id="3.40.50.920">
    <property type="match status" value="1"/>
</dbReference>
<dbReference type="Proteomes" id="UP000037178">
    <property type="component" value="Unassembled WGS sequence"/>
</dbReference>
<dbReference type="GO" id="GO:0004802">
    <property type="term" value="F:transketolase activity"/>
    <property type="evidence" value="ECO:0007669"/>
    <property type="project" value="UniProtKB-EC"/>
</dbReference>
<gene>
    <name evidence="2" type="ORF">AIOL_004112</name>
</gene>
<accession>A0A0J9E930</accession>
<evidence type="ECO:0000313" key="2">
    <source>
        <dbReference type="EMBL" id="KMW59131.1"/>
    </source>
</evidence>
<dbReference type="PATRIC" id="fig|1675527.3.peg.4311"/>
<dbReference type="InterPro" id="IPR051157">
    <property type="entry name" value="PDH/Transketolase"/>
</dbReference>
<dbReference type="PANTHER" id="PTHR43825">
    <property type="entry name" value="PYRUVATE DEHYDROGENASE E1 COMPONENT"/>
    <property type="match status" value="1"/>
</dbReference>
<proteinExistence type="predicted"/>
<protein>
    <submittedName>
        <fullName evidence="2">Transketolase</fullName>
        <ecNumber evidence="2">2.2.1.1</ecNumber>
    </submittedName>
</protein>
<feature type="domain" description="Transketolase C-terminal" evidence="1">
    <location>
        <begin position="2"/>
        <end position="92"/>
    </location>
</feature>
<keyword evidence="3" id="KW-1185">Reference proteome</keyword>
<dbReference type="OrthoDB" id="8732661at2"/>
<dbReference type="EC" id="2.2.1.1" evidence="2"/>
<organism evidence="2 3">
    <name type="scientific">Candidatus Rhodobacter oscarellae</name>
    <dbReference type="NCBI Taxonomy" id="1675527"/>
    <lineage>
        <taxon>Bacteria</taxon>
        <taxon>Pseudomonadati</taxon>
        <taxon>Pseudomonadota</taxon>
        <taxon>Alphaproteobacteria</taxon>
        <taxon>Rhodobacterales</taxon>
        <taxon>Rhodobacter group</taxon>
        <taxon>Rhodobacter</taxon>
    </lineage>
</organism>
<dbReference type="PANTHER" id="PTHR43825:SF1">
    <property type="entry name" value="TRANSKETOLASE-LIKE PYRIMIDINE-BINDING DOMAIN-CONTAINING PROTEIN"/>
    <property type="match status" value="1"/>
</dbReference>
<dbReference type="InterPro" id="IPR033248">
    <property type="entry name" value="Transketolase_C"/>
</dbReference>
<dbReference type="EMBL" id="LFTY01000002">
    <property type="protein sequence ID" value="KMW59131.1"/>
    <property type="molecule type" value="Genomic_DNA"/>
</dbReference>
<dbReference type="Pfam" id="PF02780">
    <property type="entry name" value="Transketolase_C"/>
    <property type="match status" value="1"/>
</dbReference>
<reference evidence="2 3" key="1">
    <citation type="submission" date="2015-06" db="EMBL/GenBank/DDBJ databases">
        <title>Draft genome sequence of an Alphaproteobacteria species associated to the Mediterranean sponge Oscarella lobularis.</title>
        <authorList>
            <person name="Jourda C."/>
            <person name="Santini S."/>
            <person name="Claverie J.-M."/>
        </authorList>
    </citation>
    <scope>NUCLEOTIDE SEQUENCE [LARGE SCALE GENOMIC DNA]</scope>
    <source>
        <strain evidence="2">IGS</strain>
    </source>
</reference>
<name>A0A0J9E930_9RHOB</name>
<dbReference type="SUPFAM" id="SSF52922">
    <property type="entry name" value="TK C-terminal domain-like"/>
    <property type="match status" value="1"/>
</dbReference>
<dbReference type="STRING" id="1675527.AIOL_004112"/>